<protein>
    <submittedName>
        <fullName evidence="1">Uncharacterized protein</fullName>
    </submittedName>
</protein>
<proteinExistence type="predicted"/>
<keyword evidence="2" id="KW-1185">Reference proteome</keyword>
<name>A0ABU8K4P3_9GAMM</name>
<dbReference type="Proteomes" id="UP001313132">
    <property type="component" value="Unassembled WGS sequence"/>
</dbReference>
<gene>
    <name evidence="1" type="ORF">WCT63_21800</name>
</gene>
<evidence type="ECO:0000313" key="1">
    <source>
        <dbReference type="EMBL" id="MEI7105057.1"/>
    </source>
</evidence>
<dbReference type="GeneID" id="67882720"/>
<organism evidence="1 2">
    <name type="scientific">Pectobacterium versatile</name>
    <dbReference type="NCBI Taxonomy" id="2488639"/>
    <lineage>
        <taxon>Bacteria</taxon>
        <taxon>Pseudomonadati</taxon>
        <taxon>Pseudomonadota</taxon>
        <taxon>Gammaproteobacteria</taxon>
        <taxon>Enterobacterales</taxon>
        <taxon>Pectobacteriaceae</taxon>
        <taxon>Pectobacterium</taxon>
    </lineage>
</organism>
<sequence length="45" mass="4765">MSIDLQALSAAELKNLIASAQDQLVVVQSHTKRKVASTSLSVLAK</sequence>
<reference evidence="1 2" key="1">
    <citation type="submission" date="2024-03" db="EMBL/GenBank/DDBJ databases">
        <title>Analysis of soft rot Pectobacteriaceae population diversity in US potato growing regions between 2016 and 2022.</title>
        <authorList>
            <person name="Ma X."/>
            <person name="Zhang X."/>
            <person name="Stodghill P."/>
            <person name="Rioux R."/>
            <person name="Babler B."/>
            <person name="Shrestha S."/>
            <person name="Babler B."/>
            <person name="Rivedal H."/>
            <person name="Frost K."/>
            <person name="Hao J."/>
            <person name="Secor G."/>
            <person name="Swingle B."/>
        </authorList>
    </citation>
    <scope>NUCLEOTIDE SEQUENCE [LARGE SCALE GENOMIC DNA]</scope>
    <source>
        <strain evidence="1 2">UMSS2</strain>
    </source>
</reference>
<dbReference type="RefSeq" id="WP_225974967.1">
    <property type="nucleotide sequence ID" value="NZ_CP084654.1"/>
</dbReference>
<comment type="caution">
    <text evidence="1">The sequence shown here is derived from an EMBL/GenBank/DDBJ whole genome shotgun (WGS) entry which is preliminary data.</text>
</comment>
<evidence type="ECO:0000313" key="2">
    <source>
        <dbReference type="Proteomes" id="UP001313132"/>
    </source>
</evidence>
<accession>A0ABU8K4P3</accession>
<dbReference type="EMBL" id="JBBBON010000034">
    <property type="protein sequence ID" value="MEI7105057.1"/>
    <property type="molecule type" value="Genomic_DNA"/>
</dbReference>